<name>A0A853FAZ3_9GAMM</name>
<organism evidence="1 2">
    <name type="scientific">Candidatus Thiodubiliella endoseptemdiera</name>
    <dbReference type="NCBI Taxonomy" id="2738886"/>
    <lineage>
        <taxon>Bacteria</taxon>
        <taxon>Pseudomonadati</taxon>
        <taxon>Pseudomonadota</taxon>
        <taxon>Gammaproteobacteria</taxon>
        <taxon>Candidatus Pseudothioglobaceae</taxon>
        <taxon>Candidatus Thiodubiliella</taxon>
    </lineage>
</organism>
<dbReference type="EMBL" id="JACCHT010000024">
    <property type="protein sequence ID" value="NYT28765.1"/>
    <property type="molecule type" value="Genomic_DNA"/>
</dbReference>
<gene>
    <name evidence="1" type="ORF">H0A76_13525</name>
</gene>
<dbReference type="Proteomes" id="UP000568751">
    <property type="component" value="Unassembled WGS sequence"/>
</dbReference>
<dbReference type="AlphaFoldDB" id="A0A853FAZ3"/>
<evidence type="ECO:0000313" key="1">
    <source>
        <dbReference type="EMBL" id="NYT28765.1"/>
    </source>
</evidence>
<evidence type="ECO:0000313" key="2">
    <source>
        <dbReference type="Proteomes" id="UP000568751"/>
    </source>
</evidence>
<reference evidence="1 2" key="1">
    <citation type="submission" date="2020-05" db="EMBL/GenBank/DDBJ databases">
        <title>Horizontal transmission and recombination maintain forever young bacterial symbiont genomes.</title>
        <authorList>
            <person name="Russell S.L."/>
            <person name="Pepper-Tunick E."/>
            <person name="Svedberg J."/>
            <person name="Byrne A."/>
            <person name="Ruelas Castillo J."/>
            <person name="Vollmers C."/>
            <person name="Beinart R.A."/>
            <person name="Corbett-Detig R."/>
        </authorList>
    </citation>
    <scope>NUCLEOTIDE SEQUENCE [LARGE SCALE GENOMIC DNA]</scope>
    <source>
        <strain evidence="1">455</strain>
    </source>
</reference>
<feature type="non-terminal residue" evidence="1">
    <location>
        <position position="1"/>
    </location>
</feature>
<sequence>GKVRSRAQWVDEGEKPTKYFCGLESKNYTSKIIPKVEKDNGEIVTDQKEILKEVQYFYENLYKNKDEDKGCSLKDIVEGLKGASIRKLTEEEKDNLEGEIGSFEAGEILKNEK</sequence>
<proteinExistence type="predicted"/>
<accession>A0A853FAZ3</accession>
<protein>
    <submittedName>
        <fullName evidence="1">Uncharacterized protein</fullName>
    </submittedName>
</protein>
<comment type="caution">
    <text evidence="1">The sequence shown here is derived from an EMBL/GenBank/DDBJ whole genome shotgun (WGS) entry which is preliminary data.</text>
</comment>